<dbReference type="GO" id="GO:1902369">
    <property type="term" value="P:negative regulation of RNA catabolic process"/>
    <property type="evidence" value="ECO:0007669"/>
    <property type="project" value="TreeGrafter"/>
</dbReference>
<dbReference type="EMBL" id="JAPZBR010000006">
    <property type="protein sequence ID" value="KAJ5349274.1"/>
    <property type="molecule type" value="Genomic_DNA"/>
</dbReference>
<proteinExistence type="inferred from homology"/>
<reference evidence="5" key="2">
    <citation type="journal article" date="2023" name="IMA Fungus">
        <title>Comparative genomic study of the Penicillium genus elucidates a diverse pangenome and 15 lateral gene transfer events.</title>
        <authorList>
            <person name="Petersen C."/>
            <person name="Sorensen T."/>
            <person name="Nielsen M.R."/>
            <person name="Sondergaard T.E."/>
            <person name="Sorensen J.L."/>
            <person name="Fitzpatrick D.A."/>
            <person name="Frisvad J.C."/>
            <person name="Nielsen K.L."/>
        </authorList>
    </citation>
    <scope>NUCLEOTIDE SEQUENCE</scope>
    <source>
        <strain evidence="5">IBT 35675</strain>
    </source>
</reference>
<name>A0A9W9QYP0_PENBR</name>
<gene>
    <name evidence="5" type="ORF">N7541_007001</name>
</gene>
<dbReference type="GO" id="GO:0071013">
    <property type="term" value="C:catalytic step 2 spliceosome"/>
    <property type="evidence" value="ECO:0007669"/>
    <property type="project" value="TreeGrafter"/>
</dbReference>
<evidence type="ECO:0000313" key="5">
    <source>
        <dbReference type="EMBL" id="KAJ5349274.1"/>
    </source>
</evidence>
<accession>A0A9W9QYP0</accession>
<dbReference type="PANTHER" id="PTHR13471:SF0">
    <property type="entry name" value="NUCLEAR EXOSOME REGULATOR NRDE2"/>
    <property type="match status" value="1"/>
</dbReference>
<feature type="compositionally biased region" description="Low complexity" evidence="4">
    <location>
        <begin position="84"/>
        <end position="93"/>
    </location>
</feature>
<dbReference type="GO" id="GO:0031048">
    <property type="term" value="P:regulatory ncRNA-mediated heterochromatin formation"/>
    <property type="evidence" value="ECO:0007669"/>
    <property type="project" value="TreeGrafter"/>
</dbReference>
<comment type="similarity">
    <text evidence="2">Belongs to the NRDE2 family.</text>
</comment>
<dbReference type="InterPro" id="IPR013633">
    <property type="entry name" value="NRDE-2"/>
</dbReference>
<dbReference type="Proteomes" id="UP001148299">
    <property type="component" value="Unassembled WGS sequence"/>
</dbReference>
<reference evidence="5" key="1">
    <citation type="submission" date="2022-12" db="EMBL/GenBank/DDBJ databases">
        <authorList>
            <person name="Petersen C."/>
        </authorList>
    </citation>
    <scope>NUCLEOTIDE SEQUENCE</scope>
    <source>
        <strain evidence="5">IBT 35675</strain>
    </source>
</reference>
<comment type="caution">
    <text evidence="5">The sequence shown here is derived from an EMBL/GenBank/DDBJ whole genome shotgun (WGS) entry which is preliminary data.</text>
</comment>
<feature type="region of interest" description="Disordered" evidence="4">
    <location>
        <begin position="1"/>
        <end position="93"/>
    </location>
</feature>
<evidence type="ECO:0000256" key="3">
    <source>
        <dbReference type="ARBA" id="ARBA00023242"/>
    </source>
</evidence>
<keyword evidence="6" id="KW-1185">Reference proteome</keyword>
<organism evidence="5 6">
    <name type="scientific">Penicillium brevicompactum</name>
    <dbReference type="NCBI Taxonomy" id="5074"/>
    <lineage>
        <taxon>Eukaryota</taxon>
        <taxon>Fungi</taxon>
        <taxon>Dikarya</taxon>
        <taxon>Ascomycota</taxon>
        <taxon>Pezizomycotina</taxon>
        <taxon>Eurotiomycetes</taxon>
        <taxon>Eurotiomycetidae</taxon>
        <taxon>Eurotiales</taxon>
        <taxon>Aspergillaceae</taxon>
        <taxon>Penicillium</taxon>
    </lineage>
</organism>
<protein>
    <submittedName>
        <fullName evidence="5">Tetratricopeptide-like helical</fullName>
    </submittedName>
</protein>
<dbReference type="Pfam" id="PF08424">
    <property type="entry name" value="NRDE-2"/>
    <property type="match status" value="1"/>
</dbReference>
<sequence>MESQGVPRFSSFRRPDAATAEVTGAGAGDERASSPNYGRRRRNGRRESRREGRRERRRLIEEQQREGSQNSLVTESDGGNVMGTPSNASNAANAHANANPATIPATLPSGEHPLYLEDARGDPRVATYGISQYDVPSYYRQGGSLVLGTSGQRITLESRHENALVLHIPSGPTGDRPLHAMNISRLPEYPRDQIRPNPIATANEFITPEHLRDFISTEAPSQPGAPADEYQFEDYRAVEISGQSRTATIEDFDGKHAAFAAAEAEALARNAELTKMVESDPQDISSWLCLAEHQELVIAGTRYDDRPLDYSEIQLVAKAKLSVYEQAIKVNSGNHSLDHLLLGRMEEGAKIWDSDELDREWEKALSSHSEFLSLWIEYLDHRQTESESFSLENCYKTYRHCLQLANEFGFGLYKNQIRSYLFLRMTLLLRESGYAELAVGLWQAVLEFTCFRPTHLTDGDQTLKQFQDLWAPSNARIGERGWKAWNSGEASRRMDDDRHNFGPVASLPDLFGTWAKAERELMNKGQLPNHSFDKSIPWDPPFRAVLYHDAKQILPYFWDCTDNFHPLINGFLYFSHLPALASEENIRGTRLWSGDEFLRNEYMDDSQNTIADWIKLQQSGETTANEPFAFPHQNFIHMTDTLFANPEHWFSSLSKWAENTSHPSSVIDQHFTRRVVYGLADQCGDQELAEYSIALTFACDKNMGKRYGKHVQKQQTTNLKIMNATALMQWRTENYDQATKAWSNALTISQGFNSREVVGSALIWMSWIWELLHTGQVGRVAYLLQAMPSGEVDMQAYATADEINITPASFLRLDRFLMAAQESAFNSANSQAYAAYTDCHAIALYIMGDPLTSILKDYDSAFAALDKLPEDTKVFTGEILHQSRARFIHMWVETKRGQFSPREIRERLLQSLQWWPHNTLFLSLFKWNDARVIMMDRTRDIFEVAGRGANVSNNPNNLHRVPITTHLFSIYIEMGRPVTFGSTSHSIRAAFERALAGAGTSVGKIPPRKHVYELTSSVSAQNSLTLWRLYFLFELYAEQNVTRARDVYFRAVRSCPWAKELYMLGFEHLRADLTAGLTIPELRAMYMEMARRGLRIHHTVDGYWGRKDANGEVKEEDHDEDVVKMEGAEM</sequence>
<keyword evidence="3" id="KW-0539">Nucleus</keyword>
<feature type="compositionally biased region" description="Basic and acidic residues" evidence="4">
    <location>
        <begin position="45"/>
        <end position="65"/>
    </location>
</feature>
<evidence type="ECO:0000256" key="2">
    <source>
        <dbReference type="ARBA" id="ARBA00009265"/>
    </source>
</evidence>
<dbReference type="AlphaFoldDB" id="A0A9W9QYP0"/>
<evidence type="ECO:0000256" key="4">
    <source>
        <dbReference type="SAM" id="MobiDB-lite"/>
    </source>
</evidence>
<evidence type="ECO:0000313" key="6">
    <source>
        <dbReference type="Proteomes" id="UP001148299"/>
    </source>
</evidence>
<dbReference type="PANTHER" id="PTHR13471">
    <property type="entry name" value="TETRATRICOPEPTIDE-LIKE HELICAL"/>
    <property type="match status" value="1"/>
</dbReference>
<evidence type="ECO:0000256" key="1">
    <source>
        <dbReference type="ARBA" id="ARBA00004123"/>
    </source>
</evidence>
<comment type="subcellular location">
    <subcellularLocation>
        <location evidence="1">Nucleus</location>
    </subcellularLocation>
</comment>